<proteinExistence type="predicted"/>
<dbReference type="PANTHER" id="PTHR30154:SF34">
    <property type="entry name" value="TRANSCRIPTIONAL REGULATOR AZLB"/>
    <property type="match status" value="1"/>
</dbReference>
<evidence type="ECO:0000313" key="3">
    <source>
        <dbReference type="Proteomes" id="UP001528912"/>
    </source>
</evidence>
<dbReference type="SUPFAM" id="SSF46785">
    <property type="entry name" value="Winged helix' DNA-binding domain"/>
    <property type="match status" value="1"/>
</dbReference>
<gene>
    <name evidence="2" type="ORF">P4R38_05610</name>
</gene>
<dbReference type="EMBL" id="JAROAV010000021">
    <property type="protein sequence ID" value="MDF8263716.1"/>
    <property type="molecule type" value="Genomic_DNA"/>
</dbReference>
<dbReference type="SMART" id="SM00344">
    <property type="entry name" value="HTH_ASNC"/>
    <property type="match status" value="1"/>
</dbReference>
<dbReference type="InterPro" id="IPR036390">
    <property type="entry name" value="WH_DNA-bd_sf"/>
</dbReference>
<reference evidence="2 3" key="1">
    <citation type="submission" date="2023-03" db="EMBL/GenBank/DDBJ databases">
        <title>YIM 133296 draft genome.</title>
        <authorList>
            <person name="Xiong L."/>
        </authorList>
    </citation>
    <scope>NUCLEOTIDE SEQUENCE [LARGE SCALE GENOMIC DNA]</scope>
    <source>
        <strain evidence="2 3">YIM 133296</strain>
    </source>
</reference>
<dbReference type="InterPro" id="IPR011008">
    <property type="entry name" value="Dimeric_a/b-barrel"/>
</dbReference>
<dbReference type="Pfam" id="PF13412">
    <property type="entry name" value="HTH_24"/>
    <property type="match status" value="1"/>
</dbReference>
<evidence type="ECO:0000259" key="1">
    <source>
        <dbReference type="Pfam" id="PF01037"/>
    </source>
</evidence>
<dbReference type="InterPro" id="IPR019888">
    <property type="entry name" value="Tscrpt_reg_AsnC-like"/>
</dbReference>
<comment type="caution">
    <text evidence="2">The sequence shown here is derived from an EMBL/GenBank/DDBJ whole genome shotgun (WGS) entry which is preliminary data.</text>
</comment>
<name>A0ABT6C433_9MICO</name>
<accession>A0ABT6C433</accession>
<dbReference type="RefSeq" id="WP_277191381.1">
    <property type="nucleotide sequence ID" value="NZ_JAROAV010000021.1"/>
</dbReference>
<sequence>MSPRAPVDDLDARLLALLLERPQVGVLGASRELDVARGTVQARLDRLVQQGVISSLAPTLDPSAMGYPVTAFCTLAIQQQAGHEDLLSHLQGIPEVLEVHTITGDGDLMVRVVARDNPDLQRVIDLVVSTGVVTRTSTVIALAELMAHRTNALVGAAVERSPSVSGRSLTP</sequence>
<evidence type="ECO:0000313" key="2">
    <source>
        <dbReference type="EMBL" id="MDF8263716.1"/>
    </source>
</evidence>
<organism evidence="2 3">
    <name type="scientific">Luteipulveratus flavus</name>
    <dbReference type="NCBI Taxonomy" id="3031728"/>
    <lineage>
        <taxon>Bacteria</taxon>
        <taxon>Bacillati</taxon>
        <taxon>Actinomycetota</taxon>
        <taxon>Actinomycetes</taxon>
        <taxon>Micrococcales</taxon>
        <taxon>Dermacoccaceae</taxon>
        <taxon>Luteipulveratus</taxon>
    </lineage>
</organism>
<protein>
    <submittedName>
        <fullName evidence="2">Lrp/AsnC ligand binding domain-containing protein</fullName>
    </submittedName>
</protein>
<dbReference type="InterPro" id="IPR019887">
    <property type="entry name" value="Tscrpt_reg_AsnC/Lrp_C"/>
</dbReference>
<dbReference type="Gene3D" id="1.10.10.10">
    <property type="entry name" value="Winged helix-like DNA-binding domain superfamily/Winged helix DNA-binding domain"/>
    <property type="match status" value="1"/>
</dbReference>
<dbReference type="InterPro" id="IPR036388">
    <property type="entry name" value="WH-like_DNA-bd_sf"/>
</dbReference>
<dbReference type="Pfam" id="PF01037">
    <property type="entry name" value="AsnC_trans_reg"/>
    <property type="match status" value="1"/>
</dbReference>
<dbReference type="Gene3D" id="3.30.70.920">
    <property type="match status" value="1"/>
</dbReference>
<dbReference type="PANTHER" id="PTHR30154">
    <property type="entry name" value="LEUCINE-RESPONSIVE REGULATORY PROTEIN"/>
    <property type="match status" value="1"/>
</dbReference>
<feature type="domain" description="Transcription regulator AsnC/Lrp ligand binding" evidence="1">
    <location>
        <begin position="82"/>
        <end position="143"/>
    </location>
</feature>
<dbReference type="SUPFAM" id="SSF54909">
    <property type="entry name" value="Dimeric alpha+beta barrel"/>
    <property type="match status" value="1"/>
</dbReference>
<keyword evidence="3" id="KW-1185">Reference proteome</keyword>
<dbReference type="Proteomes" id="UP001528912">
    <property type="component" value="Unassembled WGS sequence"/>
</dbReference>